<evidence type="ECO:0000313" key="1">
    <source>
        <dbReference type="EMBL" id="KAK6362769.1"/>
    </source>
</evidence>
<dbReference type="Proteomes" id="UP001373714">
    <property type="component" value="Unassembled WGS sequence"/>
</dbReference>
<keyword evidence="2" id="KW-1185">Reference proteome</keyword>
<accession>A0AAV9VKW2</accession>
<proteinExistence type="predicted"/>
<evidence type="ECO:0000313" key="2">
    <source>
        <dbReference type="Proteomes" id="UP001373714"/>
    </source>
</evidence>
<dbReference type="EMBL" id="JAVHNS010000001">
    <property type="protein sequence ID" value="KAK6362769.1"/>
    <property type="molecule type" value="Genomic_DNA"/>
</dbReference>
<sequence length="475" mass="54747">MATPIVAPAIDPTAHNIDDSVDPNNILNPSFIDLFLEEAPPQWTLADLQQLHVIRGQPANVVAPFQKLPVELVEHIAHNLSAFRDIKALGSSCTFFRKILFESSNHLFWYKWSKAPHSLCRWDLGYYRQNRAYQNTIVNQQNGRRRKRCETCMARAVSGLAFKKKTCTDCWEDLGVQANELFFVHNIDISAVPHEYVDASYAPRVAGMLARSEWDLLYFYKPGHLEKQLLATNVQVARESRPDKLIQFAQQNIRNMTGEILQIKRSMGYRPSLYSYYNSGPNIRREKWYAENIANLVCPAEVIQRMLEVLICQDVGEEWLDRGPYERMRPAEELYGPTTPIATGFKKVDCELQLEEEWKREFGEDLSNLHDCKIECHRKKRAEQFTKLWWPQAEKSFVEMLVGPKAIVLTDEEIGKLRTSSYSWQWRDNIQKITLGILSGCKWVVPGIRGEWTAETVAKWETVNGTEGSEAPGNY</sequence>
<comment type="caution">
    <text evidence="1">The sequence shown here is derived from an EMBL/GenBank/DDBJ whole genome shotgun (WGS) entry which is preliminary data.</text>
</comment>
<evidence type="ECO:0008006" key="3">
    <source>
        <dbReference type="Google" id="ProtNLM"/>
    </source>
</evidence>
<dbReference type="AlphaFoldDB" id="A0AAV9VKW2"/>
<protein>
    <recommendedName>
        <fullName evidence="3">F-box domain-containing protein</fullName>
    </recommendedName>
</protein>
<name>A0AAV9VKW2_9PEZI</name>
<organism evidence="1 2">
    <name type="scientific">Orbilia blumenaviensis</name>
    <dbReference type="NCBI Taxonomy" id="1796055"/>
    <lineage>
        <taxon>Eukaryota</taxon>
        <taxon>Fungi</taxon>
        <taxon>Dikarya</taxon>
        <taxon>Ascomycota</taxon>
        <taxon>Pezizomycotina</taxon>
        <taxon>Orbiliomycetes</taxon>
        <taxon>Orbiliales</taxon>
        <taxon>Orbiliaceae</taxon>
        <taxon>Orbilia</taxon>
    </lineage>
</organism>
<gene>
    <name evidence="1" type="ORF">TWF730_000224</name>
</gene>
<dbReference type="CDD" id="cd09917">
    <property type="entry name" value="F-box_SF"/>
    <property type="match status" value="1"/>
</dbReference>
<reference evidence="1 2" key="1">
    <citation type="submission" date="2019-10" db="EMBL/GenBank/DDBJ databases">
        <authorList>
            <person name="Palmer J.M."/>
        </authorList>
    </citation>
    <scope>NUCLEOTIDE SEQUENCE [LARGE SCALE GENOMIC DNA]</scope>
    <source>
        <strain evidence="1 2">TWF730</strain>
    </source>
</reference>